<dbReference type="Proteomes" id="UP000828390">
    <property type="component" value="Unassembled WGS sequence"/>
</dbReference>
<gene>
    <name evidence="2" type="ORF">DPMN_051914</name>
</gene>
<sequence>MQVEIRKQLAREKGDNSRLLEDLRRAINREIGILETGNIHCEPEVEDFSVTGSFHTGAKYSNTLPPNTQDPQPEVHHTDLR</sequence>
<reference evidence="2" key="1">
    <citation type="journal article" date="2019" name="bioRxiv">
        <title>The Genome of the Zebra Mussel, Dreissena polymorpha: A Resource for Invasive Species Research.</title>
        <authorList>
            <person name="McCartney M.A."/>
            <person name="Auch B."/>
            <person name="Kono T."/>
            <person name="Mallez S."/>
            <person name="Zhang Y."/>
            <person name="Obille A."/>
            <person name="Becker A."/>
            <person name="Abrahante J.E."/>
            <person name="Garbe J."/>
            <person name="Badalamenti J.P."/>
            <person name="Herman A."/>
            <person name="Mangelson H."/>
            <person name="Liachko I."/>
            <person name="Sullivan S."/>
            <person name="Sone E.D."/>
            <person name="Koren S."/>
            <person name="Silverstein K.A.T."/>
            <person name="Beckman K.B."/>
            <person name="Gohl D.M."/>
        </authorList>
    </citation>
    <scope>NUCLEOTIDE SEQUENCE</scope>
    <source>
        <strain evidence="2">Duluth1</strain>
        <tissue evidence="2">Whole animal</tissue>
    </source>
</reference>
<dbReference type="EMBL" id="JAIWYP010000012">
    <property type="protein sequence ID" value="KAH3726059.1"/>
    <property type="molecule type" value="Genomic_DNA"/>
</dbReference>
<evidence type="ECO:0000313" key="3">
    <source>
        <dbReference type="Proteomes" id="UP000828390"/>
    </source>
</evidence>
<protein>
    <submittedName>
        <fullName evidence="2">Uncharacterized protein</fullName>
    </submittedName>
</protein>
<reference evidence="2" key="2">
    <citation type="submission" date="2020-11" db="EMBL/GenBank/DDBJ databases">
        <authorList>
            <person name="McCartney M.A."/>
            <person name="Auch B."/>
            <person name="Kono T."/>
            <person name="Mallez S."/>
            <person name="Becker A."/>
            <person name="Gohl D.M."/>
            <person name="Silverstein K.A.T."/>
            <person name="Koren S."/>
            <person name="Bechman K.B."/>
            <person name="Herman A."/>
            <person name="Abrahante J.E."/>
            <person name="Garbe J."/>
        </authorList>
    </citation>
    <scope>NUCLEOTIDE SEQUENCE</scope>
    <source>
        <strain evidence="2">Duluth1</strain>
        <tissue evidence="2">Whole animal</tissue>
    </source>
</reference>
<accession>A0A9D4CK03</accession>
<feature type="compositionally biased region" description="Polar residues" evidence="1">
    <location>
        <begin position="57"/>
        <end position="71"/>
    </location>
</feature>
<dbReference type="AlphaFoldDB" id="A0A9D4CK03"/>
<evidence type="ECO:0000313" key="2">
    <source>
        <dbReference type="EMBL" id="KAH3726059.1"/>
    </source>
</evidence>
<evidence type="ECO:0000256" key="1">
    <source>
        <dbReference type="SAM" id="MobiDB-lite"/>
    </source>
</evidence>
<name>A0A9D4CK03_DREPO</name>
<organism evidence="2 3">
    <name type="scientific">Dreissena polymorpha</name>
    <name type="common">Zebra mussel</name>
    <name type="synonym">Mytilus polymorpha</name>
    <dbReference type="NCBI Taxonomy" id="45954"/>
    <lineage>
        <taxon>Eukaryota</taxon>
        <taxon>Metazoa</taxon>
        <taxon>Spiralia</taxon>
        <taxon>Lophotrochozoa</taxon>
        <taxon>Mollusca</taxon>
        <taxon>Bivalvia</taxon>
        <taxon>Autobranchia</taxon>
        <taxon>Heteroconchia</taxon>
        <taxon>Euheterodonta</taxon>
        <taxon>Imparidentia</taxon>
        <taxon>Neoheterodontei</taxon>
        <taxon>Myida</taxon>
        <taxon>Dreissenoidea</taxon>
        <taxon>Dreissenidae</taxon>
        <taxon>Dreissena</taxon>
    </lineage>
</organism>
<comment type="caution">
    <text evidence="2">The sequence shown here is derived from an EMBL/GenBank/DDBJ whole genome shotgun (WGS) entry which is preliminary data.</text>
</comment>
<proteinExistence type="predicted"/>
<keyword evidence="3" id="KW-1185">Reference proteome</keyword>
<feature type="region of interest" description="Disordered" evidence="1">
    <location>
        <begin position="57"/>
        <end position="81"/>
    </location>
</feature>